<dbReference type="RefSeq" id="WP_243366195.1">
    <property type="nucleotide sequence ID" value="NZ_CP094348.1"/>
</dbReference>
<keyword evidence="2" id="KW-1185">Reference proteome</keyword>
<gene>
    <name evidence="1" type="ORF">MRZ06_02165</name>
</gene>
<evidence type="ECO:0000313" key="2">
    <source>
        <dbReference type="Proteomes" id="UP000830343"/>
    </source>
</evidence>
<dbReference type="Proteomes" id="UP000830343">
    <property type="component" value="Chromosome"/>
</dbReference>
<reference evidence="1" key="2">
    <citation type="submission" date="2022-04" db="EMBL/GenBank/DDBJ databases">
        <title>Antimicrobial genetic elements in methicillin-resistant Macrococcus armenti.</title>
        <authorList>
            <person name="Keller J.E."/>
            <person name="Schwendener S."/>
            <person name="Pantucek R."/>
            <person name="Perreten V."/>
        </authorList>
    </citation>
    <scope>NUCLEOTIDE SEQUENCE</scope>
    <source>
        <strain evidence="1">CCM 2609</strain>
    </source>
</reference>
<protein>
    <submittedName>
        <fullName evidence="1">Uncharacterized protein</fullName>
    </submittedName>
</protein>
<evidence type="ECO:0000313" key="1">
    <source>
        <dbReference type="EMBL" id="UOB20907.1"/>
    </source>
</evidence>
<reference evidence="1" key="1">
    <citation type="submission" date="2022-03" db="EMBL/GenBank/DDBJ databases">
        <authorList>
            <person name="Vrbovska V."/>
            <person name="Kovarovic V."/>
            <person name="Botka T."/>
            <person name="Pantucek R."/>
        </authorList>
    </citation>
    <scope>NUCLEOTIDE SEQUENCE</scope>
    <source>
        <strain evidence="1">CCM 2609</strain>
    </source>
</reference>
<name>A0ABY3ZVT7_9STAP</name>
<dbReference type="EMBL" id="CP094348">
    <property type="protein sequence ID" value="UOB20907.1"/>
    <property type="molecule type" value="Genomic_DNA"/>
</dbReference>
<proteinExistence type="predicted"/>
<accession>A0ABY3ZVT7</accession>
<sequence>MITQKKDYFILTTRTKSDIMEFVTNEWINRGFKIYKMVTFERLTKTKYIINNNFFFSYIHDDYIIDSVVHMGKEFKKSNHPFETIEHILTVYVINKQTKKLVEDTNEILEAFSGMFFEVKDIDKRDCFEIKDEDIYSVTLPLKHRIEQALDTEVVISMDRARTRLIKDNVNQWNLVICDEDTIVPISVPVDIDEYQMVNEDAAFRHYIKERYVKYETTRVDIMMNFHSKVDGYFETHVKEASNIDKKLEVSLKMINCTLKYDDVKGRRMLRFVHYFGQNVIKVYEDKVLVSEMSILP</sequence>
<organism evidence="1 2">
    <name type="scientific">Macrococcus armenti</name>
    <dbReference type="NCBI Taxonomy" id="2875764"/>
    <lineage>
        <taxon>Bacteria</taxon>
        <taxon>Bacillati</taxon>
        <taxon>Bacillota</taxon>
        <taxon>Bacilli</taxon>
        <taxon>Bacillales</taxon>
        <taxon>Staphylococcaceae</taxon>
        <taxon>Macrococcus</taxon>
    </lineage>
</organism>